<dbReference type="AlphaFoldDB" id="M9LCI7"/>
<reference evidence="1 2" key="1">
    <citation type="submission" date="2012-10" db="EMBL/GenBank/DDBJ databases">
        <title>Draft Genome Sequence of Paenibacillus popilliae ATCC 14706T.</title>
        <authorList>
            <person name="Iiyama K."/>
            <person name="Mori K."/>
            <person name="Mon H."/>
            <person name="Chieda Y."/>
            <person name="Lee J.M."/>
            <person name="Kusakabe T."/>
            <person name="Tashiro K."/>
            <person name="Asano S."/>
            <person name="Yasunaga-Aoki C."/>
            <person name="Shimizu S."/>
        </authorList>
    </citation>
    <scope>NUCLEOTIDE SEQUENCE [LARGE SCALE GENOMIC DNA]</scope>
    <source>
        <strain evidence="1 2">ATCC 14706</strain>
    </source>
</reference>
<name>M9LCI7_PAEPP</name>
<organism evidence="1 2">
    <name type="scientific">Paenibacillus popilliae ATCC 14706</name>
    <dbReference type="NCBI Taxonomy" id="1212764"/>
    <lineage>
        <taxon>Bacteria</taxon>
        <taxon>Bacillati</taxon>
        <taxon>Bacillota</taxon>
        <taxon>Bacilli</taxon>
        <taxon>Bacillales</taxon>
        <taxon>Paenibacillaceae</taxon>
        <taxon>Paenibacillus</taxon>
    </lineage>
</organism>
<comment type="caution">
    <text evidence="1">The sequence shown here is derived from an EMBL/GenBank/DDBJ whole genome shotgun (WGS) entry which is preliminary data.</text>
</comment>
<accession>M9LCI7</accession>
<gene>
    <name evidence="1" type="ORF">PPOP_3232</name>
</gene>
<protein>
    <submittedName>
        <fullName evidence="1">Uncharacterized protein</fullName>
    </submittedName>
</protein>
<evidence type="ECO:0000313" key="2">
    <source>
        <dbReference type="Proteomes" id="UP000029453"/>
    </source>
</evidence>
<dbReference type="EMBL" id="BALG01000256">
    <property type="protein sequence ID" value="GAC43832.1"/>
    <property type="molecule type" value="Genomic_DNA"/>
</dbReference>
<proteinExistence type="predicted"/>
<evidence type="ECO:0000313" key="1">
    <source>
        <dbReference type="EMBL" id="GAC43832.1"/>
    </source>
</evidence>
<keyword evidence="2" id="KW-1185">Reference proteome</keyword>
<sequence length="67" mass="7280">MRARKEANLCPNKRIISKKAAASRLGGCCITAFIGFDPFRAYKAAALLGLSIDLSSKRHSAALDEKR</sequence>
<dbReference type="Proteomes" id="UP000029453">
    <property type="component" value="Unassembled WGS sequence"/>
</dbReference>